<name>A0A2T4UMI6_9ACTN</name>
<dbReference type="Pfam" id="PF03814">
    <property type="entry name" value="KdpA"/>
    <property type="match status" value="1"/>
</dbReference>
<feature type="transmembrane region" description="Helical" evidence="9">
    <location>
        <begin position="6"/>
        <end position="28"/>
    </location>
</feature>
<keyword evidence="6 9" id="KW-1133">Transmembrane helix</keyword>
<feature type="transmembrane region" description="Helical" evidence="9">
    <location>
        <begin position="142"/>
        <end position="160"/>
    </location>
</feature>
<dbReference type="PANTHER" id="PTHR30607">
    <property type="entry name" value="POTASSIUM-TRANSPORTING ATPASE A CHAIN"/>
    <property type="match status" value="1"/>
</dbReference>
<keyword evidence="5 9" id="KW-0630">Potassium</keyword>
<feature type="transmembrane region" description="Helical" evidence="9">
    <location>
        <begin position="545"/>
        <end position="569"/>
    </location>
</feature>
<keyword evidence="3 9" id="KW-0633">Potassium transport</keyword>
<dbReference type="AlphaFoldDB" id="A0A2T4UMI6"/>
<dbReference type="Proteomes" id="UP000240739">
    <property type="component" value="Unassembled WGS sequence"/>
</dbReference>
<evidence type="ECO:0000256" key="7">
    <source>
        <dbReference type="ARBA" id="ARBA00023065"/>
    </source>
</evidence>
<evidence type="ECO:0000256" key="9">
    <source>
        <dbReference type="HAMAP-Rule" id="MF_00275"/>
    </source>
</evidence>
<keyword evidence="8 9" id="KW-0472">Membrane</keyword>
<dbReference type="EMBL" id="PYYB01000001">
    <property type="protein sequence ID" value="PTL60429.1"/>
    <property type="molecule type" value="Genomic_DNA"/>
</dbReference>
<comment type="subunit">
    <text evidence="9">The system is composed of three essential subunits: KdpA, KdpB and KdpC.</text>
</comment>
<keyword evidence="11" id="KW-1185">Reference proteome</keyword>
<feature type="transmembrane region" description="Helical" evidence="9">
    <location>
        <begin position="180"/>
        <end position="200"/>
    </location>
</feature>
<dbReference type="RefSeq" id="WP_107569074.1">
    <property type="nucleotide sequence ID" value="NZ_PYYB01000001.1"/>
</dbReference>
<evidence type="ECO:0000313" key="10">
    <source>
        <dbReference type="EMBL" id="PTL60429.1"/>
    </source>
</evidence>
<evidence type="ECO:0000256" key="3">
    <source>
        <dbReference type="ARBA" id="ARBA00022538"/>
    </source>
</evidence>
<evidence type="ECO:0000256" key="2">
    <source>
        <dbReference type="ARBA" id="ARBA00022475"/>
    </source>
</evidence>
<proteinExistence type="inferred from homology"/>
<reference evidence="10 11" key="1">
    <citation type="submission" date="2018-03" db="EMBL/GenBank/DDBJ databases">
        <title>Aquarubrobacter algicola gen. nov., sp. nov., a novel actinobacterium isolated from shallow eutrophic lake during the end of cyanobacterial harmful algal blooms.</title>
        <authorList>
            <person name="Chun S.J."/>
        </authorList>
    </citation>
    <scope>NUCLEOTIDE SEQUENCE [LARGE SCALE GENOMIC DNA]</scope>
    <source>
        <strain evidence="10 11">Seoho-28</strain>
    </source>
</reference>
<evidence type="ECO:0000256" key="4">
    <source>
        <dbReference type="ARBA" id="ARBA00022692"/>
    </source>
</evidence>
<keyword evidence="7 9" id="KW-0406">Ion transport</keyword>
<evidence type="ECO:0000256" key="6">
    <source>
        <dbReference type="ARBA" id="ARBA00022989"/>
    </source>
</evidence>
<evidence type="ECO:0000256" key="1">
    <source>
        <dbReference type="ARBA" id="ARBA00022448"/>
    </source>
</evidence>
<dbReference type="GO" id="GO:0005886">
    <property type="term" value="C:plasma membrane"/>
    <property type="evidence" value="ECO:0007669"/>
    <property type="project" value="UniProtKB-SubCell"/>
</dbReference>
<dbReference type="GO" id="GO:0030955">
    <property type="term" value="F:potassium ion binding"/>
    <property type="evidence" value="ECO:0007669"/>
    <property type="project" value="UniProtKB-UniRule"/>
</dbReference>
<organism evidence="10 11">
    <name type="scientific">Paraconexibacter algicola</name>
    <dbReference type="NCBI Taxonomy" id="2133960"/>
    <lineage>
        <taxon>Bacteria</taxon>
        <taxon>Bacillati</taxon>
        <taxon>Actinomycetota</taxon>
        <taxon>Thermoleophilia</taxon>
        <taxon>Solirubrobacterales</taxon>
        <taxon>Paraconexibacteraceae</taxon>
        <taxon>Paraconexibacter</taxon>
    </lineage>
</organism>
<evidence type="ECO:0000256" key="8">
    <source>
        <dbReference type="ARBA" id="ARBA00023136"/>
    </source>
</evidence>
<sequence>MTAAGWIQIAVYCALLVALTPVLGRYLARVYGGERVALATVLGPVERGVYRLLGVRADDDMPWRAYARAALWFTATSLAAVYLVMRTQSVHPLNHTDLTSPTWDLSFNTAISFVTNTNWQFYGGETTMTQVTQMTGLAVQNFTSAAVGIAVAVAVVRGLARRGGGTGLGSFWADLVRSVLYVLLPLAIVAAVALMGLGVVQSLGGPTTIRTLAGADQLITVGPVASQEAIKLLGTNGGGYFNVNSAMPFENPTAFANLLEMLLILVIPAALTAMYGTMVGSRRQGWAIFGAMFAMFVVAVVVVYAAEAQSSPAMQAAGLHGANLEGKDVRFGTGSSALFAAITTVASCGAVNAAMDSLTGLGGAVPLANMMTGEVIFGGVGSGLYGMLMYVVLAVFLAGLMVGRTPELLGKKIEAREVKLVAIGTLAVPLLVLVCTGIAVAVKWGDPSVYNAGPQGFAESLYAYVSQANNNGSAFAGFTGYLQPDGTNEGAFAITFANLLGGAAMLFGRFLPMLVVLAVGGALAGKRVTPAGPGTMRTDTATFAALLIATIVLVALLTFVPALLLGPIVQSLTDQLF</sequence>
<dbReference type="GO" id="GO:0008556">
    <property type="term" value="F:P-type potassium transmembrane transporter activity"/>
    <property type="evidence" value="ECO:0007669"/>
    <property type="project" value="InterPro"/>
</dbReference>
<dbReference type="InterPro" id="IPR004623">
    <property type="entry name" value="KdpA"/>
</dbReference>
<comment type="caution">
    <text evidence="9">Lacks conserved residue(s) required for the propagation of feature annotation.</text>
</comment>
<gene>
    <name evidence="9" type="primary">kdpA</name>
    <name evidence="10" type="ORF">C7Y72_12645</name>
</gene>
<keyword evidence="1 9" id="KW-0813">Transport</keyword>
<evidence type="ECO:0000256" key="5">
    <source>
        <dbReference type="ARBA" id="ARBA00022958"/>
    </source>
</evidence>
<protein>
    <recommendedName>
        <fullName evidence="9">Potassium-transporting ATPase potassium-binding subunit</fullName>
    </recommendedName>
    <alternativeName>
        <fullName evidence="9">ATP phosphohydrolase [potassium-transporting] A chain</fullName>
    </alternativeName>
    <alternativeName>
        <fullName evidence="9">Potassium-binding and translocating subunit A</fullName>
    </alternativeName>
    <alternativeName>
        <fullName evidence="9">Potassium-translocating ATPase A chain</fullName>
    </alternativeName>
</protein>
<evidence type="ECO:0000313" key="11">
    <source>
        <dbReference type="Proteomes" id="UP000240739"/>
    </source>
</evidence>
<dbReference type="PIRSF" id="PIRSF001294">
    <property type="entry name" value="K_ATPaseA"/>
    <property type="match status" value="1"/>
</dbReference>
<dbReference type="NCBIfam" id="TIGR00680">
    <property type="entry name" value="kdpA"/>
    <property type="match status" value="1"/>
</dbReference>
<comment type="caution">
    <text evidence="10">The sequence shown here is derived from an EMBL/GenBank/DDBJ whole genome shotgun (WGS) entry which is preliminary data.</text>
</comment>
<feature type="transmembrane region" description="Helical" evidence="9">
    <location>
        <begin position="420"/>
        <end position="442"/>
    </location>
</feature>
<feature type="transmembrane region" description="Helical" evidence="9">
    <location>
        <begin position="286"/>
        <end position="306"/>
    </location>
</feature>
<feature type="transmembrane region" description="Helical" evidence="9">
    <location>
        <begin position="254"/>
        <end position="274"/>
    </location>
</feature>
<dbReference type="HAMAP" id="MF_00275">
    <property type="entry name" value="KdpA"/>
    <property type="match status" value="1"/>
</dbReference>
<feature type="transmembrane region" description="Helical" evidence="9">
    <location>
        <begin position="375"/>
        <end position="400"/>
    </location>
</feature>
<feature type="transmembrane region" description="Helical" evidence="9">
    <location>
        <begin position="491"/>
        <end position="524"/>
    </location>
</feature>
<keyword evidence="2 9" id="KW-1003">Cell membrane</keyword>
<comment type="similarity">
    <text evidence="9">Belongs to the KdpA family.</text>
</comment>
<keyword evidence="4 9" id="KW-0812">Transmembrane</keyword>
<comment type="subcellular location">
    <subcellularLocation>
        <location evidence="9">Cell membrane</location>
        <topology evidence="9">Multi-pass membrane protein</topology>
    </subcellularLocation>
</comment>
<dbReference type="PANTHER" id="PTHR30607:SF2">
    <property type="entry name" value="POTASSIUM-TRANSPORTING ATPASE POTASSIUM-BINDING SUBUNIT"/>
    <property type="match status" value="1"/>
</dbReference>
<dbReference type="OrthoDB" id="9763796at2"/>
<accession>A0A2T4UMI6</accession>
<comment type="function">
    <text evidence="9">Part of the high-affinity ATP-driven potassium transport (or Kdp) system, which catalyzes the hydrolysis of ATP coupled with the electrogenic transport of potassium into the cytoplasm. This subunit binds the extracellular potassium ions and delivers the ions to the membrane domain of KdpB through an intramembrane tunnel.</text>
</comment>